<name>A0A834W536_9FABA</name>
<evidence type="ECO:0000256" key="1">
    <source>
        <dbReference type="SAM" id="Phobius"/>
    </source>
</evidence>
<reference evidence="2" key="1">
    <citation type="submission" date="2020-09" db="EMBL/GenBank/DDBJ databases">
        <title>Genome-Enabled Discovery of Anthraquinone Biosynthesis in Senna tora.</title>
        <authorList>
            <person name="Kang S.-H."/>
            <person name="Pandey R.P."/>
            <person name="Lee C.-M."/>
            <person name="Sim J.-S."/>
            <person name="Jeong J.-T."/>
            <person name="Choi B.-S."/>
            <person name="Jung M."/>
            <person name="Ginzburg D."/>
            <person name="Zhao K."/>
            <person name="Won S.Y."/>
            <person name="Oh T.-J."/>
            <person name="Yu Y."/>
            <person name="Kim N.-H."/>
            <person name="Lee O.R."/>
            <person name="Lee T.-H."/>
            <person name="Bashyal P."/>
            <person name="Kim T.-S."/>
            <person name="Lee W.-H."/>
            <person name="Kawkins C."/>
            <person name="Kim C.-K."/>
            <person name="Kim J.S."/>
            <person name="Ahn B.O."/>
            <person name="Rhee S.Y."/>
            <person name="Sohng J.K."/>
        </authorList>
    </citation>
    <scope>NUCLEOTIDE SEQUENCE</scope>
    <source>
        <tissue evidence="2">Leaf</tissue>
    </source>
</reference>
<dbReference type="Proteomes" id="UP000634136">
    <property type="component" value="Unassembled WGS sequence"/>
</dbReference>
<feature type="transmembrane region" description="Helical" evidence="1">
    <location>
        <begin position="93"/>
        <end position="112"/>
    </location>
</feature>
<keyword evidence="1" id="KW-1133">Transmembrane helix</keyword>
<sequence>MHYSILNSRLFAMPMCRILVKDSNTTTSTTTCETLSQGCTNHGIVKVVVNILVLLGATTQDMTHLVKRLALAMAVHVSPKSLRLADFVGTKSALVHLIPTLLFPILLFCALCNNSS</sequence>
<accession>A0A834W536</accession>
<dbReference type="AlphaFoldDB" id="A0A834W536"/>
<proteinExistence type="predicted"/>
<keyword evidence="1" id="KW-0812">Transmembrane</keyword>
<protein>
    <submittedName>
        <fullName evidence="2">Zinc finger protein JAGGED</fullName>
    </submittedName>
</protein>
<evidence type="ECO:0000313" key="2">
    <source>
        <dbReference type="EMBL" id="KAF7808878.1"/>
    </source>
</evidence>
<organism evidence="2 3">
    <name type="scientific">Senna tora</name>
    <dbReference type="NCBI Taxonomy" id="362788"/>
    <lineage>
        <taxon>Eukaryota</taxon>
        <taxon>Viridiplantae</taxon>
        <taxon>Streptophyta</taxon>
        <taxon>Embryophyta</taxon>
        <taxon>Tracheophyta</taxon>
        <taxon>Spermatophyta</taxon>
        <taxon>Magnoliopsida</taxon>
        <taxon>eudicotyledons</taxon>
        <taxon>Gunneridae</taxon>
        <taxon>Pentapetalae</taxon>
        <taxon>rosids</taxon>
        <taxon>fabids</taxon>
        <taxon>Fabales</taxon>
        <taxon>Fabaceae</taxon>
        <taxon>Caesalpinioideae</taxon>
        <taxon>Cassia clade</taxon>
        <taxon>Senna</taxon>
    </lineage>
</organism>
<gene>
    <name evidence="2" type="ORF">G2W53_035621</name>
</gene>
<evidence type="ECO:0000313" key="3">
    <source>
        <dbReference type="Proteomes" id="UP000634136"/>
    </source>
</evidence>
<keyword evidence="3" id="KW-1185">Reference proteome</keyword>
<comment type="caution">
    <text evidence="2">The sequence shown here is derived from an EMBL/GenBank/DDBJ whole genome shotgun (WGS) entry which is preliminary data.</text>
</comment>
<dbReference type="EMBL" id="JAAIUW010000011">
    <property type="protein sequence ID" value="KAF7808878.1"/>
    <property type="molecule type" value="Genomic_DNA"/>
</dbReference>
<keyword evidence="1" id="KW-0472">Membrane</keyword>